<evidence type="ECO:0000256" key="11">
    <source>
        <dbReference type="ARBA" id="ARBA00069173"/>
    </source>
</evidence>
<comment type="caution">
    <text evidence="16">The sequence shown here is derived from an EMBL/GenBank/DDBJ whole genome shotgun (WGS) entry which is preliminary data.</text>
</comment>
<evidence type="ECO:0000256" key="4">
    <source>
        <dbReference type="ARBA" id="ARBA00011218"/>
    </source>
</evidence>
<name>A0A1G1L1U8_9BACT</name>
<dbReference type="FunFam" id="3.20.20.70:FF:000030">
    <property type="entry name" value="Nicotinate-nucleotide pyrophosphorylase, carboxylating"/>
    <property type="match status" value="1"/>
</dbReference>
<feature type="domain" description="Quinolinate phosphoribosyl transferase N-terminal" evidence="15">
    <location>
        <begin position="24"/>
        <end position="109"/>
    </location>
</feature>
<feature type="binding site" evidence="13">
    <location>
        <position position="166"/>
    </location>
    <ligand>
        <name>substrate</name>
    </ligand>
</feature>
<dbReference type="Gene3D" id="3.20.20.70">
    <property type="entry name" value="Aldolase class I"/>
    <property type="match status" value="1"/>
</dbReference>
<dbReference type="AlphaFoldDB" id="A0A1G1L1U8"/>
<dbReference type="GO" id="GO:0034213">
    <property type="term" value="P:quinolinate catabolic process"/>
    <property type="evidence" value="ECO:0007669"/>
    <property type="project" value="TreeGrafter"/>
</dbReference>
<evidence type="ECO:0000256" key="12">
    <source>
        <dbReference type="PIRNR" id="PIRNR006250"/>
    </source>
</evidence>
<dbReference type="InterPro" id="IPR027277">
    <property type="entry name" value="NadC/ModD"/>
</dbReference>
<keyword evidence="8 12" id="KW-0808">Transferase</keyword>
<feature type="binding site" evidence="13">
    <location>
        <position position="156"/>
    </location>
    <ligand>
        <name>substrate</name>
    </ligand>
</feature>
<dbReference type="GO" id="GO:0005737">
    <property type="term" value="C:cytoplasm"/>
    <property type="evidence" value="ECO:0007669"/>
    <property type="project" value="TreeGrafter"/>
</dbReference>
<accession>A0A1G1L1U8</accession>
<feature type="binding site" evidence="13">
    <location>
        <begin position="132"/>
        <end position="134"/>
    </location>
    <ligand>
        <name>substrate</name>
    </ligand>
</feature>
<dbReference type="EMBL" id="MHFR01000013">
    <property type="protein sequence ID" value="OGW99143.1"/>
    <property type="molecule type" value="Genomic_DNA"/>
</dbReference>
<evidence type="ECO:0000256" key="7">
    <source>
        <dbReference type="ARBA" id="ARBA00022676"/>
    </source>
</evidence>
<evidence type="ECO:0000256" key="6">
    <source>
        <dbReference type="ARBA" id="ARBA00022642"/>
    </source>
</evidence>
<proteinExistence type="inferred from homology"/>
<dbReference type="InterPro" id="IPR022412">
    <property type="entry name" value="Quinolinate_PRibosylTrfase_N"/>
</dbReference>
<dbReference type="GO" id="GO:0009435">
    <property type="term" value="P:NAD+ biosynthetic process"/>
    <property type="evidence" value="ECO:0007669"/>
    <property type="project" value="UniProtKB-UniPathway"/>
</dbReference>
<evidence type="ECO:0000259" key="14">
    <source>
        <dbReference type="Pfam" id="PF01729"/>
    </source>
</evidence>
<dbReference type="InterPro" id="IPR036068">
    <property type="entry name" value="Nicotinate_pribotase-like_C"/>
</dbReference>
<dbReference type="Proteomes" id="UP000178187">
    <property type="component" value="Unassembled WGS sequence"/>
</dbReference>
<dbReference type="InterPro" id="IPR037128">
    <property type="entry name" value="Quinolinate_PRibosylTase_N_sf"/>
</dbReference>
<feature type="binding site" evidence="13">
    <location>
        <position position="99"/>
    </location>
    <ligand>
        <name>substrate</name>
    </ligand>
</feature>
<evidence type="ECO:0000256" key="1">
    <source>
        <dbReference type="ARBA" id="ARBA00003237"/>
    </source>
</evidence>
<organism evidence="16 17">
    <name type="scientific">Candidatus Danuiimicrobium aquiferis</name>
    <dbReference type="NCBI Taxonomy" id="1801832"/>
    <lineage>
        <taxon>Bacteria</taxon>
        <taxon>Pseudomonadati</taxon>
        <taxon>Candidatus Omnitrophota</taxon>
        <taxon>Candidatus Danuiimicrobium</taxon>
    </lineage>
</organism>
<comment type="similarity">
    <text evidence="3 12">Belongs to the NadC/ModD family.</text>
</comment>
<evidence type="ECO:0000256" key="13">
    <source>
        <dbReference type="PIRSR" id="PIRSR006250-1"/>
    </source>
</evidence>
<dbReference type="PANTHER" id="PTHR32179">
    <property type="entry name" value="NICOTINATE-NUCLEOTIDE PYROPHOSPHORYLASE [CARBOXYLATING]"/>
    <property type="match status" value="1"/>
</dbReference>
<dbReference type="NCBIfam" id="TIGR00078">
    <property type="entry name" value="nadC"/>
    <property type="match status" value="1"/>
</dbReference>
<dbReference type="InterPro" id="IPR004393">
    <property type="entry name" value="NadC"/>
</dbReference>
<dbReference type="FunFam" id="3.90.1170.20:FF:000001">
    <property type="entry name" value="Nicotinate-nucleotide diphosphorylase (Carboxylating)"/>
    <property type="match status" value="1"/>
</dbReference>
<gene>
    <name evidence="16" type="ORF">A3G33_09940</name>
</gene>
<dbReference type="PANTHER" id="PTHR32179:SF3">
    <property type="entry name" value="NICOTINATE-NUCLEOTIDE PYROPHOSPHORYLASE [CARBOXYLATING]"/>
    <property type="match status" value="1"/>
</dbReference>
<comment type="catalytic activity">
    <reaction evidence="10">
        <text>nicotinate beta-D-ribonucleotide + CO2 + diphosphate = quinolinate + 5-phospho-alpha-D-ribose 1-diphosphate + 2 H(+)</text>
        <dbReference type="Rhea" id="RHEA:12733"/>
        <dbReference type="ChEBI" id="CHEBI:15378"/>
        <dbReference type="ChEBI" id="CHEBI:16526"/>
        <dbReference type="ChEBI" id="CHEBI:29959"/>
        <dbReference type="ChEBI" id="CHEBI:33019"/>
        <dbReference type="ChEBI" id="CHEBI:57502"/>
        <dbReference type="ChEBI" id="CHEBI:58017"/>
        <dbReference type="EC" id="2.4.2.19"/>
    </reaction>
</comment>
<evidence type="ECO:0000256" key="2">
    <source>
        <dbReference type="ARBA" id="ARBA00004893"/>
    </source>
</evidence>
<feature type="binding site" evidence="13">
    <location>
        <position position="216"/>
    </location>
    <ligand>
        <name>substrate</name>
    </ligand>
</feature>
<evidence type="ECO:0000256" key="8">
    <source>
        <dbReference type="ARBA" id="ARBA00022679"/>
    </source>
</evidence>
<comment type="subunit">
    <text evidence="4">Hexamer formed by 3 homodimers.</text>
</comment>
<evidence type="ECO:0000256" key="5">
    <source>
        <dbReference type="ARBA" id="ARBA00011944"/>
    </source>
</evidence>
<feature type="binding site" evidence="13">
    <location>
        <begin position="242"/>
        <end position="244"/>
    </location>
    <ligand>
        <name>substrate</name>
    </ligand>
</feature>
<evidence type="ECO:0000313" key="17">
    <source>
        <dbReference type="Proteomes" id="UP000178187"/>
    </source>
</evidence>
<dbReference type="InterPro" id="IPR002638">
    <property type="entry name" value="Quinolinate_PRibosylTrfase_C"/>
</dbReference>
<dbReference type="CDD" id="cd01572">
    <property type="entry name" value="QPRTase"/>
    <property type="match status" value="1"/>
</dbReference>
<evidence type="ECO:0000256" key="9">
    <source>
        <dbReference type="ARBA" id="ARBA00033102"/>
    </source>
</evidence>
<evidence type="ECO:0000256" key="3">
    <source>
        <dbReference type="ARBA" id="ARBA00009400"/>
    </source>
</evidence>
<dbReference type="EC" id="2.4.2.19" evidence="5"/>
<comment type="function">
    <text evidence="1">Involved in the catabolism of quinolinic acid (QA).</text>
</comment>
<dbReference type="GO" id="GO:0004514">
    <property type="term" value="F:nicotinate-nucleotide diphosphorylase (carboxylating) activity"/>
    <property type="evidence" value="ECO:0007669"/>
    <property type="project" value="UniProtKB-EC"/>
</dbReference>
<dbReference type="PIRSF" id="PIRSF006250">
    <property type="entry name" value="NadC_ModD"/>
    <property type="match status" value="1"/>
</dbReference>
<feature type="binding site" evidence="13">
    <location>
        <position position="195"/>
    </location>
    <ligand>
        <name>substrate</name>
    </ligand>
</feature>
<sequence length="285" mass="31893">MLIISSKLNTLIREALREDVGKGDLTTKIFVSPRLRAEAHIFAKQSGVLCGESVLRNVFAHVNPHLEISVRVKDGDLLREGEEVFVIRGSLRSILIGERVALNFISHLSGVATLTRKYVEKVKGTNAQIYDTRKTTPLWRELEKYAVRSGGGTNHRIGLDDQVLIKENHWRSITNDKVIRRKINEAKKKKFTEIEVRDLNELRCVLPAKPHAILFDNFSLGKLKEGVQIAKRFHPTPVLEASGGVSLENVRAIAKTGVDRISIGALTHSAPAFDFSLLVRDIHSK</sequence>
<dbReference type="Pfam" id="PF02749">
    <property type="entry name" value="QRPTase_N"/>
    <property type="match status" value="1"/>
</dbReference>
<dbReference type="Pfam" id="PF01729">
    <property type="entry name" value="QRPTase_C"/>
    <property type="match status" value="1"/>
</dbReference>
<dbReference type="UniPathway" id="UPA00253">
    <property type="reaction ID" value="UER00331"/>
</dbReference>
<evidence type="ECO:0000313" key="16">
    <source>
        <dbReference type="EMBL" id="OGW99143.1"/>
    </source>
</evidence>
<evidence type="ECO:0000256" key="10">
    <source>
        <dbReference type="ARBA" id="ARBA00047445"/>
    </source>
</evidence>
<reference evidence="16 17" key="1">
    <citation type="journal article" date="2016" name="Nat. Commun.">
        <title>Thousands of microbial genomes shed light on interconnected biogeochemical processes in an aquifer system.</title>
        <authorList>
            <person name="Anantharaman K."/>
            <person name="Brown C.T."/>
            <person name="Hug L.A."/>
            <person name="Sharon I."/>
            <person name="Castelle C.J."/>
            <person name="Probst A.J."/>
            <person name="Thomas B.C."/>
            <person name="Singh A."/>
            <person name="Wilkins M.J."/>
            <person name="Karaoz U."/>
            <person name="Brodie E.L."/>
            <person name="Williams K.H."/>
            <person name="Hubbard S.S."/>
            <person name="Banfield J.F."/>
        </authorList>
    </citation>
    <scope>NUCLEOTIDE SEQUENCE [LARGE SCALE GENOMIC DNA]</scope>
</reference>
<evidence type="ECO:0000259" key="15">
    <source>
        <dbReference type="Pfam" id="PF02749"/>
    </source>
</evidence>
<dbReference type="InterPro" id="IPR013785">
    <property type="entry name" value="Aldolase_TIM"/>
</dbReference>
<keyword evidence="6" id="KW-0662">Pyridine nucleotide biosynthesis</keyword>
<dbReference type="Gene3D" id="3.90.1170.20">
    <property type="entry name" value="Quinolinate phosphoribosyl transferase, N-terminal domain"/>
    <property type="match status" value="1"/>
</dbReference>
<keyword evidence="7 12" id="KW-0328">Glycosyltransferase</keyword>
<feature type="binding site" evidence="13">
    <location>
        <begin position="263"/>
        <end position="265"/>
    </location>
    <ligand>
        <name>substrate</name>
    </ligand>
</feature>
<dbReference type="SUPFAM" id="SSF54675">
    <property type="entry name" value="Nicotinate/Quinolinate PRTase N-terminal domain-like"/>
    <property type="match status" value="1"/>
</dbReference>
<dbReference type="SUPFAM" id="SSF51690">
    <property type="entry name" value="Nicotinate/Quinolinate PRTase C-terminal domain-like"/>
    <property type="match status" value="1"/>
</dbReference>
<feature type="domain" description="Quinolinate phosphoribosyl transferase C-terminal" evidence="14">
    <location>
        <begin position="111"/>
        <end position="277"/>
    </location>
</feature>
<protein>
    <recommendedName>
        <fullName evidence="11">Probable nicotinate-nucleotide pyrophosphorylase [carboxylating]</fullName>
        <ecNumber evidence="5">2.4.2.19</ecNumber>
    </recommendedName>
    <alternativeName>
        <fullName evidence="9">Quinolinate phosphoribosyltransferase [decarboxylating]</fullName>
    </alternativeName>
</protein>
<comment type="pathway">
    <text evidence="2">Cofactor biosynthesis; NAD(+) biosynthesis; nicotinate D-ribonucleotide from quinolinate: step 1/1.</text>
</comment>